<dbReference type="GeneID" id="20324190"/>
<evidence type="ECO:0000313" key="1">
    <source>
        <dbReference type="EMBL" id="KER21717.1"/>
    </source>
</evidence>
<sequence>MIGLVPYQRLACKRHGDPRWISGSSAKLLTEKSGWFEREVTHRKVRGSNRLLSRLEQPGSIPALVLPSGGTAAKHWKKATAEQFSVTQLILIVRYQAQGFHHHPLNLALTMSPRLAIKRLQSNCQARRTDQQPNSALELPAFHITSFIINIASCKNHVLAVRCSSFYSFVH</sequence>
<name>A0A074Z842_OPIVI</name>
<dbReference type="STRING" id="6198.A0A074Z842"/>
<evidence type="ECO:0000313" key="2">
    <source>
        <dbReference type="Proteomes" id="UP000054324"/>
    </source>
</evidence>
<dbReference type="OrthoDB" id="191995at2759"/>
<dbReference type="AlphaFoldDB" id="A0A074Z842"/>
<dbReference type="Proteomes" id="UP000054324">
    <property type="component" value="Unassembled WGS sequence"/>
</dbReference>
<organism evidence="1 2">
    <name type="scientific">Opisthorchis viverrini</name>
    <name type="common">Southeast Asian liver fluke</name>
    <dbReference type="NCBI Taxonomy" id="6198"/>
    <lineage>
        <taxon>Eukaryota</taxon>
        <taxon>Metazoa</taxon>
        <taxon>Spiralia</taxon>
        <taxon>Lophotrochozoa</taxon>
        <taxon>Platyhelminthes</taxon>
        <taxon>Trematoda</taxon>
        <taxon>Digenea</taxon>
        <taxon>Opisthorchiida</taxon>
        <taxon>Opisthorchiata</taxon>
        <taxon>Opisthorchiidae</taxon>
        <taxon>Opisthorchis</taxon>
    </lineage>
</organism>
<protein>
    <submittedName>
        <fullName evidence="1">Uncharacterized protein</fullName>
    </submittedName>
</protein>
<gene>
    <name evidence="1" type="ORF">T265_10022</name>
</gene>
<dbReference type="RefSeq" id="XP_009174533.1">
    <property type="nucleotide sequence ID" value="XM_009176269.1"/>
</dbReference>
<proteinExistence type="predicted"/>
<keyword evidence="2" id="KW-1185">Reference proteome</keyword>
<dbReference type="KEGG" id="ovi:T265_10022"/>
<dbReference type="CTD" id="20324190"/>
<accession>A0A074Z842</accession>
<reference evidence="1 2" key="1">
    <citation type="submission" date="2013-11" db="EMBL/GenBank/DDBJ databases">
        <title>Opisthorchis viverrini - life in the bile duct.</title>
        <authorList>
            <person name="Young N.D."/>
            <person name="Nagarajan N."/>
            <person name="Lin S.J."/>
            <person name="Korhonen P.K."/>
            <person name="Jex A.R."/>
            <person name="Hall R.S."/>
            <person name="Safavi-Hemami H."/>
            <person name="Kaewkong W."/>
            <person name="Bertrand D."/>
            <person name="Gao S."/>
            <person name="Seet Q."/>
            <person name="Wongkham S."/>
            <person name="Teh B.T."/>
            <person name="Wongkham C."/>
            <person name="Intapan P.M."/>
            <person name="Maleewong W."/>
            <person name="Yang X."/>
            <person name="Hu M."/>
            <person name="Wang Z."/>
            <person name="Hofmann A."/>
            <person name="Sternberg P.W."/>
            <person name="Tan P."/>
            <person name="Wang J."/>
            <person name="Gasser R.B."/>
        </authorList>
    </citation>
    <scope>NUCLEOTIDE SEQUENCE [LARGE SCALE GENOMIC DNA]</scope>
</reference>
<dbReference type="EMBL" id="KL596945">
    <property type="protein sequence ID" value="KER21717.1"/>
    <property type="molecule type" value="Genomic_DNA"/>
</dbReference>